<proteinExistence type="predicted"/>
<reference evidence="1 2" key="1">
    <citation type="submission" date="2015-03" db="EMBL/GenBank/DDBJ databases">
        <title>Genome Assembly of Staphylococcus cohnii subsp. cohnii strain G22B2.</title>
        <authorList>
            <person name="Nair G."/>
            <person name="Kaur G."/>
            <person name="Khatri I."/>
            <person name="Singh N.K."/>
            <person name="Sathyabama S."/>
            <person name="Maurya S.K."/>
            <person name="Subramanian S."/>
            <person name="Agrewala J.N."/>
            <person name="Mayilraj S."/>
        </authorList>
    </citation>
    <scope>NUCLEOTIDE SEQUENCE [LARGE SCALE GENOMIC DNA]</scope>
    <source>
        <strain evidence="1 2">G22B2</strain>
    </source>
</reference>
<gene>
    <name evidence="1" type="ORF">UF66_2365</name>
</gene>
<dbReference type="PATRIC" id="fig|74704.6.peg.2459"/>
<dbReference type="PIRSF" id="PIRSF033199">
    <property type="entry name" value="UCP033199"/>
    <property type="match status" value="1"/>
</dbReference>
<protein>
    <recommendedName>
        <fullName evidence="3">DUF2200 domain-containing protein</fullName>
    </recommendedName>
</protein>
<evidence type="ECO:0000313" key="2">
    <source>
        <dbReference type="Proteomes" id="UP000034455"/>
    </source>
</evidence>
<comment type="caution">
    <text evidence="1">The sequence shown here is derived from an EMBL/GenBank/DDBJ whole genome shotgun (WGS) entry which is preliminary data.</text>
</comment>
<dbReference type="InterPro" id="IPR023204">
    <property type="entry name" value="SP1917_dom_sf"/>
</dbReference>
<dbReference type="GeneID" id="58096945"/>
<dbReference type="EMBL" id="LAKJ01000007">
    <property type="protein sequence ID" value="KKI64638.1"/>
    <property type="molecule type" value="Genomic_DNA"/>
</dbReference>
<dbReference type="Proteomes" id="UP000034455">
    <property type="component" value="Unassembled WGS sequence"/>
</dbReference>
<sequence>MTKPKIYTMAFGEVYPHLVKKVEKKGRTKNEVDTVIKWMTDYNQSQINRMIDDGTDYESFIQQAPQLNPHRTKVTGVICGIRVENMEDSIMKEIRYLDKMVDELAKGKTLEKIFRQNQK</sequence>
<dbReference type="Gene3D" id="1.10.8.290">
    <property type="entry name" value="uncharacterized protein sp1917 domain"/>
    <property type="match status" value="1"/>
</dbReference>
<evidence type="ECO:0000313" key="1">
    <source>
        <dbReference type="EMBL" id="KKI64638.1"/>
    </source>
</evidence>
<name>A0A0M2P3W1_STACC</name>
<dbReference type="InterPro" id="IPR014580">
    <property type="entry name" value="UCP033199"/>
</dbReference>
<accession>A0A0M2P3W1</accession>
<dbReference type="RefSeq" id="WP_019467746.1">
    <property type="nucleotide sequence ID" value="NZ_BKAS01000023.1"/>
</dbReference>
<organism evidence="1 2">
    <name type="scientific">Staphylococcus cohnii subsp. cohnii</name>
    <dbReference type="NCBI Taxonomy" id="74704"/>
    <lineage>
        <taxon>Bacteria</taxon>
        <taxon>Bacillati</taxon>
        <taxon>Bacillota</taxon>
        <taxon>Bacilli</taxon>
        <taxon>Bacillales</taxon>
        <taxon>Staphylococcaceae</taxon>
        <taxon>Staphylococcus</taxon>
        <taxon>Staphylococcus cohnii species complex</taxon>
    </lineage>
</organism>
<dbReference type="Pfam" id="PF09966">
    <property type="entry name" value="DUF2200"/>
    <property type="match status" value="1"/>
</dbReference>
<dbReference type="AlphaFoldDB" id="A0A0M2P3W1"/>
<evidence type="ECO:0008006" key="3">
    <source>
        <dbReference type="Google" id="ProtNLM"/>
    </source>
</evidence>